<reference evidence="1" key="1">
    <citation type="submission" date="2024-03" db="EMBL/GenBank/DDBJ databases">
        <title>Complete genome sequence of Sulfurisphaera javensis strain KD-1.</title>
        <authorList>
            <person name="Sakai H."/>
            <person name="Nur N."/>
            <person name="Suwanto A."/>
            <person name="Kurosawa N."/>
        </authorList>
    </citation>
    <scope>NUCLEOTIDE SEQUENCE</scope>
    <source>
        <strain evidence="1">KD-1</strain>
    </source>
</reference>
<sequence>MKAIVFDLGITLKDVVEKPVYRDYVQVSPLKVLISGLENSIYTGILWVQPGRILGSTGFVKIEAAGLDSDNQLEGKQAIILPYSKKYGGIGTEIDGILAEKSVIPDDSIVTLPSNYPDKYILYPFVSIGLQLRKILRGYNVLIIGDGLTGLLSAYMLVGNANKIGIYSDDIYKIKIYGVEEIKDLSTQWDAIVITTMRSWIRAILANTLINSVIVIPRFMNTWPVVVPNNVKFVEPTKLNGVFEYIDDEISEKFFNQLVGISEDFFSSIPTSKPGILVNIEKTLFKKV</sequence>
<dbReference type="InterPro" id="IPR011032">
    <property type="entry name" value="GroES-like_sf"/>
</dbReference>
<accession>A0AAT9GU87</accession>
<name>A0AAT9GU87_9CREN</name>
<dbReference type="Gene3D" id="3.90.180.10">
    <property type="entry name" value="Medium-chain alcohol dehydrogenases, catalytic domain"/>
    <property type="match status" value="1"/>
</dbReference>
<dbReference type="KEGG" id="sjv:SJAV_23780"/>
<dbReference type="RefSeq" id="WP_369609944.1">
    <property type="nucleotide sequence ID" value="NZ_AP031322.1"/>
</dbReference>
<dbReference type="SUPFAM" id="SSF50129">
    <property type="entry name" value="GroES-like"/>
    <property type="match status" value="1"/>
</dbReference>
<dbReference type="GeneID" id="92355334"/>
<evidence type="ECO:0000313" key="1">
    <source>
        <dbReference type="EMBL" id="BFH74434.1"/>
    </source>
</evidence>
<gene>
    <name evidence="1" type="ORF">SJAV_23780</name>
</gene>
<dbReference type="EMBL" id="AP031322">
    <property type="protein sequence ID" value="BFH74434.1"/>
    <property type="molecule type" value="Genomic_DNA"/>
</dbReference>
<organism evidence="1">
    <name type="scientific">Sulfurisphaera javensis</name>
    <dbReference type="NCBI Taxonomy" id="2049879"/>
    <lineage>
        <taxon>Archaea</taxon>
        <taxon>Thermoproteota</taxon>
        <taxon>Thermoprotei</taxon>
        <taxon>Sulfolobales</taxon>
        <taxon>Sulfolobaceae</taxon>
        <taxon>Sulfurisphaera</taxon>
    </lineage>
</organism>
<dbReference type="AlphaFoldDB" id="A0AAT9GU87"/>
<protein>
    <submittedName>
        <fullName evidence="1">Alcohol dehydrogenase</fullName>
    </submittedName>
</protein>
<proteinExistence type="predicted"/>